<feature type="non-terminal residue" evidence="1">
    <location>
        <position position="1"/>
    </location>
</feature>
<dbReference type="AlphaFoldDB" id="A0A1A8E304"/>
<protein>
    <submittedName>
        <fullName evidence="1">Uncharacterized protein</fullName>
    </submittedName>
</protein>
<reference evidence="1" key="1">
    <citation type="submission" date="2016-05" db="EMBL/GenBank/DDBJ databases">
        <authorList>
            <person name="Lavstsen T."/>
            <person name="Jespersen J.S."/>
        </authorList>
    </citation>
    <scope>NUCLEOTIDE SEQUENCE</scope>
    <source>
        <tissue evidence="1">Brain</tissue>
    </source>
</reference>
<evidence type="ECO:0000313" key="1">
    <source>
        <dbReference type="EMBL" id="SBQ40552.1"/>
    </source>
</evidence>
<organism evidence="1">
    <name type="scientific">Nothobranchius kadleci</name>
    <name type="common">African annual killifish</name>
    <dbReference type="NCBI Taxonomy" id="1051664"/>
    <lineage>
        <taxon>Eukaryota</taxon>
        <taxon>Metazoa</taxon>
        <taxon>Chordata</taxon>
        <taxon>Craniata</taxon>
        <taxon>Vertebrata</taxon>
        <taxon>Euteleostomi</taxon>
        <taxon>Actinopterygii</taxon>
        <taxon>Neopterygii</taxon>
        <taxon>Teleostei</taxon>
        <taxon>Neoteleostei</taxon>
        <taxon>Acanthomorphata</taxon>
        <taxon>Ovalentaria</taxon>
        <taxon>Atherinomorphae</taxon>
        <taxon>Cyprinodontiformes</taxon>
        <taxon>Nothobranchiidae</taxon>
        <taxon>Nothobranchius</taxon>
    </lineage>
</organism>
<reference evidence="1" key="2">
    <citation type="submission" date="2016-06" db="EMBL/GenBank/DDBJ databases">
        <title>The genome of a short-lived fish provides insights into sex chromosome evolution and the genetic control of aging.</title>
        <authorList>
            <person name="Reichwald K."/>
            <person name="Felder M."/>
            <person name="Petzold A."/>
            <person name="Koch P."/>
            <person name="Groth M."/>
            <person name="Platzer M."/>
        </authorList>
    </citation>
    <scope>NUCLEOTIDE SEQUENCE</scope>
    <source>
        <tissue evidence="1">Brain</tissue>
    </source>
</reference>
<dbReference type="EMBL" id="HAEA01012072">
    <property type="protein sequence ID" value="SBQ40552.1"/>
    <property type="molecule type" value="Transcribed_RNA"/>
</dbReference>
<gene>
    <name evidence="1" type="primary">CU459095.1</name>
</gene>
<accession>A0A1A8E304</accession>
<sequence length="47" mass="5428">VKEHKARRSFTSVCFGGRIRAWYHPTSFLTWAIRDQVLEALKVDPGP</sequence>
<proteinExistence type="predicted"/>
<name>A0A1A8E304_NOTKA</name>
<feature type="non-terminal residue" evidence="1">
    <location>
        <position position="47"/>
    </location>
</feature>